<name>A0A9P8CNB3_9HYPO</name>
<reference evidence="1" key="1">
    <citation type="journal article" date="2021" name="IMA Fungus">
        <title>Genomic characterization of three marine fungi, including Emericellopsis atlantica sp. nov. with signatures of a generalist lifestyle and marine biomass degradation.</title>
        <authorList>
            <person name="Hagestad O.C."/>
            <person name="Hou L."/>
            <person name="Andersen J.H."/>
            <person name="Hansen E.H."/>
            <person name="Altermark B."/>
            <person name="Li C."/>
            <person name="Kuhnert E."/>
            <person name="Cox R.J."/>
            <person name="Crous P.W."/>
            <person name="Spatafora J.W."/>
            <person name="Lail K."/>
            <person name="Amirebrahimi M."/>
            <person name="Lipzen A."/>
            <person name="Pangilinan J."/>
            <person name="Andreopoulos W."/>
            <person name="Hayes R.D."/>
            <person name="Ng V."/>
            <person name="Grigoriev I.V."/>
            <person name="Jackson S.A."/>
            <person name="Sutton T.D.S."/>
            <person name="Dobson A.D.W."/>
            <person name="Rama T."/>
        </authorList>
    </citation>
    <scope>NUCLEOTIDE SEQUENCE</scope>
    <source>
        <strain evidence="1">TS7</strain>
    </source>
</reference>
<comment type="caution">
    <text evidence="1">The sequence shown here is derived from an EMBL/GenBank/DDBJ whole genome shotgun (WGS) entry which is preliminary data.</text>
</comment>
<dbReference type="EMBL" id="MU251257">
    <property type="protein sequence ID" value="KAG9253604.1"/>
    <property type="molecule type" value="Genomic_DNA"/>
</dbReference>
<evidence type="ECO:0000313" key="1">
    <source>
        <dbReference type="EMBL" id="KAG9253604.1"/>
    </source>
</evidence>
<dbReference type="GeneID" id="70293176"/>
<proteinExistence type="predicted"/>
<gene>
    <name evidence="1" type="ORF">F5Z01DRAFT_637349</name>
</gene>
<accession>A0A9P8CNB3</accession>
<sequence>MLLGSRRRPVEIGTCGLFVSAAACVVNYSVRVGWITDRRGPGLDWTGLNWTLVVCGRSIGAQLDAAATLDTRKANGEQRSPLGAACGYVVDWSDDGPGLIIAQSGFRAAASRPGH</sequence>
<keyword evidence="2" id="KW-1185">Reference proteome</keyword>
<organism evidence="1 2">
    <name type="scientific">Emericellopsis atlantica</name>
    <dbReference type="NCBI Taxonomy" id="2614577"/>
    <lineage>
        <taxon>Eukaryota</taxon>
        <taxon>Fungi</taxon>
        <taxon>Dikarya</taxon>
        <taxon>Ascomycota</taxon>
        <taxon>Pezizomycotina</taxon>
        <taxon>Sordariomycetes</taxon>
        <taxon>Hypocreomycetidae</taxon>
        <taxon>Hypocreales</taxon>
        <taxon>Bionectriaceae</taxon>
        <taxon>Emericellopsis</taxon>
    </lineage>
</organism>
<dbReference type="RefSeq" id="XP_046117528.1">
    <property type="nucleotide sequence ID" value="XM_046262273.1"/>
</dbReference>
<evidence type="ECO:0000313" key="2">
    <source>
        <dbReference type="Proteomes" id="UP000887229"/>
    </source>
</evidence>
<dbReference type="AlphaFoldDB" id="A0A9P8CNB3"/>
<protein>
    <submittedName>
        <fullName evidence="1">Uncharacterized protein</fullName>
    </submittedName>
</protein>
<dbReference type="Proteomes" id="UP000887229">
    <property type="component" value="Unassembled WGS sequence"/>
</dbReference>
<dbReference type="PROSITE" id="PS51257">
    <property type="entry name" value="PROKAR_LIPOPROTEIN"/>
    <property type="match status" value="1"/>
</dbReference>